<dbReference type="Pfam" id="PF25876">
    <property type="entry name" value="HH_MFP_RND"/>
    <property type="match status" value="1"/>
</dbReference>
<dbReference type="Pfam" id="PF25967">
    <property type="entry name" value="RND-MFP_C"/>
    <property type="match status" value="1"/>
</dbReference>
<gene>
    <name evidence="7" type="ORF">FHS09_000481</name>
</gene>
<dbReference type="InterPro" id="IPR058627">
    <property type="entry name" value="MdtA-like_C"/>
</dbReference>
<dbReference type="Proteomes" id="UP000535937">
    <property type="component" value="Unassembled WGS sequence"/>
</dbReference>
<comment type="similarity">
    <text evidence="1">Belongs to the membrane fusion protein (MFP) (TC 8.A.1) family.</text>
</comment>
<dbReference type="InterPro" id="IPR006143">
    <property type="entry name" value="RND_pump_MFP"/>
</dbReference>
<dbReference type="EMBL" id="JACHWZ010000002">
    <property type="protein sequence ID" value="MBB3059673.1"/>
    <property type="molecule type" value="Genomic_DNA"/>
</dbReference>
<dbReference type="PANTHER" id="PTHR30469">
    <property type="entry name" value="MULTIDRUG RESISTANCE PROTEIN MDTA"/>
    <property type="match status" value="1"/>
</dbReference>
<dbReference type="Gene3D" id="2.40.30.170">
    <property type="match status" value="1"/>
</dbReference>
<sequence length="372" mass="40433">MYRPLLLAALPLWLTLAACSPAEPEKDEEKPRPAVMVHPRVAGALHEVFPGEVRARSQPALAFRIGGKISRRLVDVGDRVERGQPLAELNAEDLRLELDSARARLTSAEAEHRLASGELERYRALLQRQLVSASQFDTVESRFDASAAQLKQARAQLDVTRNQAGYAVLEAPQSGVIAQRLAEAGQVVAAGQAVFELAVDGDREVRIDLPEQAIGRFKVGQALAVELWSRPGQLFPAHIRELSPAADAASRTFEARVAFDNDKAGAELGQSARVFVDGKSSRGALALPMSALTADGDQPYVWVLDPQQSTLHKTPVTVGPYGEEQVPVLAGLQPGDWVVAAGTHLLREGQRVRPVDRMNRPIDLDRSLAQQE</sequence>
<evidence type="ECO:0000256" key="2">
    <source>
        <dbReference type="SAM" id="Coils"/>
    </source>
</evidence>
<evidence type="ECO:0000313" key="8">
    <source>
        <dbReference type="Proteomes" id="UP000535937"/>
    </source>
</evidence>
<feature type="chain" id="PRO_5031055439" evidence="3">
    <location>
        <begin position="23"/>
        <end position="372"/>
    </location>
</feature>
<dbReference type="Gene3D" id="1.10.287.470">
    <property type="entry name" value="Helix hairpin bin"/>
    <property type="match status" value="1"/>
</dbReference>
<comment type="caution">
    <text evidence="7">The sequence shown here is derived from an EMBL/GenBank/DDBJ whole genome shotgun (WGS) entry which is preliminary data.</text>
</comment>
<dbReference type="InterPro" id="IPR058792">
    <property type="entry name" value="Beta-barrel_RND_2"/>
</dbReference>
<keyword evidence="8" id="KW-1185">Reference proteome</keyword>
<feature type="signal peptide" evidence="3">
    <location>
        <begin position="1"/>
        <end position="22"/>
    </location>
</feature>
<evidence type="ECO:0000256" key="3">
    <source>
        <dbReference type="SAM" id="SignalP"/>
    </source>
</evidence>
<dbReference type="PROSITE" id="PS51257">
    <property type="entry name" value="PROKAR_LIPOPROTEIN"/>
    <property type="match status" value="1"/>
</dbReference>
<accession>A0A7W4W8M9</accession>
<keyword evidence="3" id="KW-0732">Signal</keyword>
<dbReference type="PANTHER" id="PTHR30469:SF18">
    <property type="entry name" value="RESISTANCE-NODULATION-CELL DIVISION (RND) EFFLUX MEMBRANE FUSION PROTEIN-RELATED"/>
    <property type="match status" value="1"/>
</dbReference>
<evidence type="ECO:0000256" key="1">
    <source>
        <dbReference type="ARBA" id="ARBA00009477"/>
    </source>
</evidence>
<protein>
    <submittedName>
        <fullName evidence="7">Multidrug efflux system membrane fusion protein</fullName>
    </submittedName>
</protein>
<organism evidence="7 8">
    <name type="scientific">Microbulbifer rhizosphaerae</name>
    <dbReference type="NCBI Taxonomy" id="1562603"/>
    <lineage>
        <taxon>Bacteria</taxon>
        <taxon>Pseudomonadati</taxon>
        <taxon>Pseudomonadota</taxon>
        <taxon>Gammaproteobacteria</taxon>
        <taxon>Cellvibrionales</taxon>
        <taxon>Microbulbiferaceae</taxon>
        <taxon>Microbulbifer</taxon>
    </lineage>
</organism>
<evidence type="ECO:0000259" key="6">
    <source>
        <dbReference type="Pfam" id="PF25967"/>
    </source>
</evidence>
<dbReference type="GO" id="GO:1990281">
    <property type="term" value="C:efflux pump complex"/>
    <property type="evidence" value="ECO:0007669"/>
    <property type="project" value="TreeGrafter"/>
</dbReference>
<reference evidence="7 8" key="1">
    <citation type="submission" date="2020-08" db="EMBL/GenBank/DDBJ databases">
        <title>Genomic Encyclopedia of Type Strains, Phase III (KMG-III): the genomes of soil and plant-associated and newly described type strains.</title>
        <authorList>
            <person name="Whitman W."/>
        </authorList>
    </citation>
    <scope>NUCLEOTIDE SEQUENCE [LARGE SCALE GENOMIC DNA]</scope>
    <source>
        <strain evidence="7 8">CECT 8799</strain>
    </source>
</reference>
<dbReference type="AlphaFoldDB" id="A0A7W4W8M9"/>
<dbReference type="InterPro" id="IPR058624">
    <property type="entry name" value="MdtA-like_HH"/>
</dbReference>
<dbReference type="RefSeq" id="WP_183456325.1">
    <property type="nucleotide sequence ID" value="NZ_JACHWZ010000002.1"/>
</dbReference>
<dbReference type="Gene3D" id="2.40.50.100">
    <property type="match status" value="1"/>
</dbReference>
<evidence type="ECO:0000259" key="4">
    <source>
        <dbReference type="Pfam" id="PF25876"/>
    </source>
</evidence>
<dbReference type="SUPFAM" id="SSF111369">
    <property type="entry name" value="HlyD-like secretion proteins"/>
    <property type="match status" value="1"/>
</dbReference>
<feature type="domain" description="Multidrug resistance protein MdtA-like alpha-helical hairpin" evidence="4">
    <location>
        <begin position="97"/>
        <end position="163"/>
    </location>
</feature>
<evidence type="ECO:0000313" key="7">
    <source>
        <dbReference type="EMBL" id="MBB3059673.1"/>
    </source>
</evidence>
<dbReference type="NCBIfam" id="TIGR01730">
    <property type="entry name" value="RND_mfp"/>
    <property type="match status" value="1"/>
</dbReference>
<proteinExistence type="inferred from homology"/>
<feature type="coiled-coil region" evidence="2">
    <location>
        <begin position="91"/>
        <end position="118"/>
    </location>
</feature>
<dbReference type="Pfam" id="PF25954">
    <property type="entry name" value="Beta-barrel_RND_2"/>
    <property type="match status" value="1"/>
</dbReference>
<evidence type="ECO:0000259" key="5">
    <source>
        <dbReference type="Pfam" id="PF25954"/>
    </source>
</evidence>
<dbReference type="Gene3D" id="2.40.420.20">
    <property type="match status" value="1"/>
</dbReference>
<feature type="domain" description="CusB-like beta-barrel" evidence="5">
    <location>
        <begin position="205"/>
        <end position="275"/>
    </location>
</feature>
<keyword evidence="2" id="KW-0175">Coiled coil</keyword>
<dbReference type="GO" id="GO:0015562">
    <property type="term" value="F:efflux transmembrane transporter activity"/>
    <property type="evidence" value="ECO:0007669"/>
    <property type="project" value="TreeGrafter"/>
</dbReference>
<feature type="domain" description="Multidrug resistance protein MdtA-like C-terminal permuted SH3" evidence="6">
    <location>
        <begin position="284"/>
        <end position="342"/>
    </location>
</feature>
<name>A0A7W4W8M9_9GAMM</name>